<dbReference type="PANTHER" id="PTHR10953:SF29">
    <property type="entry name" value="NEDD8-ACTIVATING ENZYME E1 REGULATORY SUBUNIT"/>
    <property type="match status" value="1"/>
</dbReference>
<dbReference type="Proteomes" id="UP000308549">
    <property type="component" value="Unassembled WGS sequence"/>
</dbReference>
<organism evidence="6 7">
    <name type="scientific">Salinomyces thailandicus</name>
    <dbReference type="NCBI Taxonomy" id="706561"/>
    <lineage>
        <taxon>Eukaryota</taxon>
        <taxon>Fungi</taxon>
        <taxon>Dikarya</taxon>
        <taxon>Ascomycota</taxon>
        <taxon>Pezizomycotina</taxon>
        <taxon>Dothideomycetes</taxon>
        <taxon>Dothideomycetidae</taxon>
        <taxon>Mycosphaerellales</taxon>
        <taxon>Teratosphaeriaceae</taxon>
        <taxon>Salinomyces</taxon>
    </lineage>
</organism>
<dbReference type="GO" id="GO:0019781">
    <property type="term" value="F:NEDD8 activating enzyme activity"/>
    <property type="evidence" value="ECO:0007669"/>
    <property type="project" value="UniProtKB-UniRule"/>
</dbReference>
<proteinExistence type="inferred from homology"/>
<comment type="similarity">
    <text evidence="2 4">Belongs to the ubiquitin-activating E1 family. ULA1 subfamily.</text>
</comment>
<dbReference type="GO" id="GO:0005737">
    <property type="term" value="C:cytoplasm"/>
    <property type="evidence" value="ECO:0007669"/>
    <property type="project" value="TreeGrafter"/>
</dbReference>
<comment type="function">
    <text evidence="4">Regulatory subunit of the dimeric UBA3-ULA1 E1 enzyme.</text>
</comment>
<dbReference type="EMBL" id="NAJL01000002">
    <property type="protein sequence ID" value="TKA33544.1"/>
    <property type="molecule type" value="Genomic_DNA"/>
</dbReference>
<sequence length="571" mass="62581">MATEDIPPPLHDIPTAKEKKYDRQLRLWGASGQIALEETHVLLINNGPGVTGVETLKNLVLPGIGQFTILDPTLVSEADLGVNFFLDDASLGKFRAAETVKLLMELNPTVQGHAISEPLETFIAQEKPFARYNLILAAAPIEPAILATIQRRAQELQIPTFTIHSTGFFSAFSALLPPAFPIVDTHPDSTATTDLRLLLPWPELVQFANEMTAGLEEGKMTAQEKAHIPWVCLILRYLEKWKETHAGKVPETYKEKTEFRSLVRSGDPHEENFDEACAAVLKSLNPPTPSSSVREILSAPETSSLDATSPAFWFIAHAIHLFYTQHKQLPLPGAVPDMKAQSADYIKLQNIYKTKARQDCAEVLESVRKLEKSTGRSPKMAVDEKDVENFCKGAAHIHLVRGRPLQIAGLEEGQPAKFGDRATTMAMELTTPDSLIGLHIAFLAWDEYIATHRSSAKSAGGELPKVPGSGPGDFEADTEKMTGIAHKIVDSLIKEAGTFIEDPEYSEVKENVGKFCMELVRAGGGELHNIASLTGGLVAQEVIKVITRQYIPVDNTCLFDGVASRSQVLRV</sequence>
<protein>
    <recommendedName>
        <fullName evidence="4">NEDD8-activating enzyme E1 regulatory subunit</fullName>
    </recommendedName>
</protein>
<dbReference type="PANTHER" id="PTHR10953">
    <property type="entry name" value="UBIQUITIN-ACTIVATING ENZYME E1"/>
    <property type="match status" value="1"/>
</dbReference>
<dbReference type="PIRSF" id="PIRSF039099">
    <property type="entry name" value="APP-BP1"/>
    <property type="match status" value="1"/>
</dbReference>
<evidence type="ECO:0000259" key="5">
    <source>
        <dbReference type="Pfam" id="PF00899"/>
    </source>
</evidence>
<dbReference type="UniPathway" id="UPA00885"/>
<evidence type="ECO:0000256" key="3">
    <source>
        <dbReference type="ARBA" id="ARBA00022786"/>
    </source>
</evidence>
<dbReference type="GO" id="GO:0045116">
    <property type="term" value="P:protein neddylation"/>
    <property type="evidence" value="ECO:0007669"/>
    <property type="project" value="UniProtKB-UniRule"/>
</dbReference>
<dbReference type="InterPro" id="IPR045886">
    <property type="entry name" value="ThiF/MoeB/HesA"/>
</dbReference>
<dbReference type="SUPFAM" id="SSF69572">
    <property type="entry name" value="Activating enzymes of the ubiquitin-like proteins"/>
    <property type="match status" value="1"/>
</dbReference>
<evidence type="ECO:0000313" key="6">
    <source>
        <dbReference type="EMBL" id="TKA33544.1"/>
    </source>
</evidence>
<dbReference type="Pfam" id="PF00899">
    <property type="entry name" value="ThiF"/>
    <property type="match status" value="1"/>
</dbReference>
<dbReference type="OrthoDB" id="1708823at2759"/>
<dbReference type="InterPro" id="IPR000594">
    <property type="entry name" value="ThiF_NAD_FAD-bd"/>
</dbReference>
<reference evidence="6 7" key="1">
    <citation type="submission" date="2017-03" db="EMBL/GenBank/DDBJ databases">
        <title>Genomes of endolithic fungi from Antarctica.</title>
        <authorList>
            <person name="Coleine C."/>
            <person name="Masonjones S."/>
            <person name="Stajich J.E."/>
        </authorList>
    </citation>
    <scope>NUCLEOTIDE SEQUENCE [LARGE SCALE GENOMIC DNA]</scope>
    <source>
        <strain evidence="6 7">CCFEE 6315</strain>
    </source>
</reference>
<feature type="domain" description="THIF-type NAD/FAD binding fold" evidence="5">
    <location>
        <begin position="21"/>
        <end position="550"/>
    </location>
</feature>
<accession>A0A4U0UDS7</accession>
<dbReference type="Gene3D" id="3.40.50.720">
    <property type="entry name" value="NAD(P)-binding Rossmann-like Domain"/>
    <property type="match status" value="2"/>
</dbReference>
<name>A0A4U0UDS7_9PEZI</name>
<evidence type="ECO:0000256" key="1">
    <source>
        <dbReference type="ARBA" id="ARBA00005032"/>
    </source>
</evidence>
<keyword evidence="7" id="KW-1185">Reference proteome</keyword>
<keyword evidence="3 4" id="KW-0833">Ubl conjugation pathway</keyword>
<dbReference type="InterPro" id="IPR030667">
    <property type="entry name" value="APP-BP1"/>
</dbReference>
<dbReference type="InterPro" id="IPR035985">
    <property type="entry name" value="Ubiquitin-activating_enz"/>
</dbReference>
<evidence type="ECO:0000256" key="2">
    <source>
        <dbReference type="ARBA" id="ARBA00006868"/>
    </source>
</evidence>
<comment type="caution">
    <text evidence="6">The sequence shown here is derived from an EMBL/GenBank/DDBJ whole genome shotgun (WGS) entry which is preliminary data.</text>
</comment>
<comment type="pathway">
    <text evidence="1 4">Protein modification; protein neddylation.</text>
</comment>
<evidence type="ECO:0000313" key="7">
    <source>
        <dbReference type="Proteomes" id="UP000308549"/>
    </source>
</evidence>
<gene>
    <name evidence="6" type="ORF">B0A50_00379</name>
</gene>
<dbReference type="AlphaFoldDB" id="A0A4U0UDS7"/>
<evidence type="ECO:0000256" key="4">
    <source>
        <dbReference type="PIRNR" id="PIRNR039099"/>
    </source>
</evidence>